<dbReference type="SUPFAM" id="SSF53187">
    <property type="entry name" value="Zn-dependent exopeptidases"/>
    <property type="match status" value="1"/>
</dbReference>
<evidence type="ECO:0000313" key="3">
    <source>
        <dbReference type="Proteomes" id="UP000821853"/>
    </source>
</evidence>
<comment type="caution">
    <text evidence="2">The sequence shown here is derived from an EMBL/GenBank/DDBJ whole genome shotgun (WGS) entry which is preliminary data.</text>
</comment>
<feature type="region of interest" description="Disordered" evidence="1">
    <location>
        <begin position="134"/>
        <end position="163"/>
    </location>
</feature>
<dbReference type="GO" id="GO:0046657">
    <property type="term" value="P:folic acid catabolic process"/>
    <property type="evidence" value="ECO:0007669"/>
    <property type="project" value="TreeGrafter"/>
</dbReference>
<sequence>MSLPESLHAELRQLSDDLWSCPELSGDEQFAQERLCDVLRERDFFVMPGFLLPTAFCSELVFNEDGGPTVCLVCEYDAVAGLGHAAGHNLASTAAVAAALAVQIESSKAPNPNSHAPPTQNWWLRNFSEIRSTERGKMKPRLRDQKNKLWGRDLGSLDGASVR</sequence>
<evidence type="ECO:0000256" key="1">
    <source>
        <dbReference type="SAM" id="MobiDB-lite"/>
    </source>
</evidence>
<accession>A0A9J6G3N2</accession>
<dbReference type="EMBL" id="JABSTR010000004">
    <property type="protein sequence ID" value="KAH9369144.1"/>
    <property type="molecule type" value="Genomic_DNA"/>
</dbReference>
<dbReference type="OrthoDB" id="10318113at2759"/>
<dbReference type="PANTHER" id="PTHR30575:SF0">
    <property type="entry name" value="XAA-ARG DIPEPTIDASE"/>
    <property type="match status" value="1"/>
</dbReference>
<dbReference type="GO" id="GO:0071713">
    <property type="term" value="F:para-aminobenzoyl-glutamate hydrolase activity"/>
    <property type="evidence" value="ECO:0007669"/>
    <property type="project" value="TreeGrafter"/>
</dbReference>
<dbReference type="PANTHER" id="PTHR30575">
    <property type="entry name" value="PEPTIDASE M20"/>
    <property type="match status" value="1"/>
</dbReference>
<dbReference type="Gene3D" id="3.40.630.10">
    <property type="entry name" value="Zn peptidases"/>
    <property type="match status" value="1"/>
</dbReference>
<dbReference type="VEuPathDB" id="VectorBase:HLOH_054985"/>
<feature type="compositionally biased region" description="Basic and acidic residues" evidence="1">
    <location>
        <begin position="134"/>
        <end position="151"/>
    </location>
</feature>
<protein>
    <recommendedName>
        <fullName evidence="4">Amidohydrolase</fullName>
    </recommendedName>
</protein>
<dbReference type="AlphaFoldDB" id="A0A9J6G3N2"/>
<proteinExistence type="predicted"/>
<name>A0A9J6G3N2_HAELO</name>
<organism evidence="2 3">
    <name type="scientific">Haemaphysalis longicornis</name>
    <name type="common">Bush tick</name>
    <dbReference type="NCBI Taxonomy" id="44386"/>
    <lineage>
        <taxon>Eukaryota</taxon>
        <taxon>Metazoa</taxon>
        <taxon>Ecdysozoa</taxon>
        <taxon>Arthropoda</taxon>
        <taxon>Chelicerata</taxon>
        <taxon>Arachnida</taxon>
        <taxon>Acari</taxon>
        <taxon>Parasitiformes</taxon>
        <taxon>Ixodida</taxon>
        <taxon>Ixodoidea</taxon>
        <taxon>Ixodidae</taxon>
        <taxon>Haemaphysalinae</taxon>
        <taxon>Haemaphysalis</taxon>
    </lineage>
</organism>
<dbReference type="InterPro" id="IPR052030">
    <property type="entry name" value="Peptidase_M20/M20A_hydrolases"/>
</dbReference>
<dbReference type="Proteomes" id="UP000821853">
    <property type="component" value="Chromosome 2"/>
</dbReference>
<evidence type="ECO:0008006" key="4">
    <source>
        <dbReference type="Google" id="ProtNLM"/>
    </source>
</evidence>
<evidence type="ECO:0000313" key="2">
    <source>
        <dbReference type="EMBL" id="KAH9369144.1"/>
    </source>
</evidence>
<gene>
    <name evidence="2" type="ORF">HPB48_018893</name>
</gene>
<dbReference type="GO" id="GO:0005737">
    <property type="term" value="C:cytoplasm"/>
    <property type="evidence" value="ECO:0007669"/>
    <property type="project" value="TreeGrafter"/>
</dbReference>
<keyword evidence="3" id="KW-1185">Reference proteome</keyword>
<reference evidence="2 3" key="1">
    <citation type="journal article" date="2020" name="Cell">
        <title>Large-Scale Comparative Analyses of Tick Genomes Elucidate Their Genetic Diversity and Vector Capacities.</title>
        <authorList>
            <consortium name="Tick Genome and Microbiome Consortium (TIGMIC)"/>
            <person name="Jia N."/>
            <person name="Wang J."/>
            <person name="Shi W."/>
            <person name="Du L."/>
            <person name="Sun Y."/>
            <person name="Zhan W."/>
            <person name="Jiang J.F."/>
            <person name="Wang Q."/>
            <person name="Zhang B."/>
            <person name="Ji P."/>
            <person name="Bell-Sakyi L."/>
            <person name="Cui X.M."/>
            <person name="Yuan T.T."/>
            <person name="Jiang B.G."/>
            <person name="Yang W.F."/>
            <person name="Lam T.T."/>
            <person name="Chang Q.C."/>
            <person name="Ding S.J."/>
            <person name="Wang X.J."/>
            <person name="Zhu J.G."/>
            <person name="Ruan X.D."/>
            <person name="Zhao L."/>
            <person name="Wei J.T."/>
            <person name="Ye R.Z."/>
            <person name="Que T.C."/>
            <person name="Du C.H."/>
            <person name="Zhou Y.H."/>
            <person name="Cheng J.X."/>
            <person name="Dai P.F."/>
            <person name="Guo W.B."/>
            <person name="Han X.H."/>
            <person name="Huang E.J."/>
            <person name="Li L.F."/>
            <person name="Wei W."/>
            <person name="Gao Y.C."/>
            <person name="Liu J.Z."/>
            <person name="Shao H.Z."/>
            <person name="Wang X."/>
            <person name="Wang C.C."/>
            <person name="Yang T.C."/>
            <person name="Huo Q.B."/>
            <person name="Li W."/>
            <person name="Chen H.Y."/>
            <person name="Chen S.E."/>
            <person name="Zhou L.G."/>
            <person name="Ni X.B."/>
            <person name="Tian J.H."/>
            <person name="Sheng Y."/>
            <person name="Liu T."/>
            <person name="Pan Y.S."/>
            <person name="Xia L.Y."/>
            <person name="Li J."/>
            <person name="Zhao F."/>
            <person name="Cao W.C."/>
        </authorList>
    </citation>
    <scope>NUCLEOTIDE SEQUENCE [LARGE SCALE GENOMIC DNA]</scope>
    <source>
        <strain evidence="2">HaeL-2018</strain>
    </source>
</reference>
<dbReference type="GO" id="GO:0016805">
    <property type="term" value="F:dipeptidase activity"/>
    <property type="evidence" value="ECO:0007669"/>
    <property type="project" value="TreeGrafter"/>
</dbReference>